<keyword evidence="1" id="KW-0472">Membrane</keyword>
<keyword evidence="1" id="KW-1133">Transmembrane helix</keyword>
<reference evidence="2 3" key="1">
    <citation type="submission" date="2018-04" db="EMBL/GenBank/DDBJ databases">
        <title>Genome of Nocardioides gansuensis WSJ-1.</title>
        <authorList>
            <person name="Wu S."/>
            <person name="Wang G."/>
        </authorList>
    </citation>
    <scope>NUCLEOTIDE SEQUENCE [LARGE SCALE GENOMIC DNA]</scope>
    <source>
        <strain evidence="2 3">WSJ-1</strain>
    </source>
</reference>
<dbReference type="Proteomes" id="UP000246018">
    <property type="component" value="Unassembled WGS sequence"/>
</dbReference>
<sequence>MRLVPRWYTATVLTVLALATLVLVGLALTAEGVMGWSAWGLVVAFGLLFASAASALARRRRRREPQVTADGTRVFRAPPLTVMGLVGAWLVLLVVAALWAYVAVTDFDALESPGFSLVTIVGALASLPDFLRLVTGRLHRWTLELGHDSLVYRGYRTHITVPWSDVRGAIVQRRHPAGVRIDLRANAPDPVVPIAAFDVPAEQLVEEVLRGRKAASGR</sequence>
<feature type="transmembrane region" description="Helical" evidence="1">
    <location>
        <begin position="36"/>
        <end position="57"/>
    </location>
</feature>
<dbReference type="AlphaFoldDB" id="A0A2T8FEY0"/>
<gene>
    <name evidence="2" type="ORF">DDE18_01195</name>
</gene>
<keyword evidence="1" id="KW-0812">Transmembrane</keyword>
<dbReference type="EMBL" id="QDGZ01000001">
    <property type="protein sequence ID" value="PVG84278.1"/>
    <property type="molecule type" value="Genomic_DNA"/>
</dbReference>
<feature type="transmembrane region" description="Helical" evidence="1">
    <location>
        <begin position="7"/>
        <end position="30"/>
    </location>
</feature>
<organism evidence="2 3">
    <name type="scientific">Nocardioides gansuensis</name>
    <dbReference type="NCBI Taxonomy" id="2138300"/>
    <lineage>
        <taxon>Bacteria</taxon>
        <taxon>Bacillati</taxon>
        <taxon>Actinomycetota</taxon>
        <taxon>Actinomycetes</taxon>
        <taxon>Propionibacteriales</taxon>
        <taxon>Nocardioidaceae</taxon>
        <taxon>Nocardioides</taxon>
    </lineage>
</organism>
<comment type="caution">
    <text evidence="2">The sequence shown here is derived from an EMBL/GenBank/DDBJ whole genome shotgun (WGS) entry which is preliminary data.</text>
</comment>
<evidence type="ECO:0000313" key="3">
    <source>
        <dbReference type="Proteomes" id="UP000246018"/>
    </source>
</evidence>
<feature type="transmembrane region" description="Helical" evidence="1">
    <location>
        <begin position="114"/>
        <end position="131"/>
    </location>
</feature>
<proteinExistence type="predicted"/>
<protein>
    <submittedName>
        <fullName evidence="2">Uncharacterized protein</fullName>
    </submittedName>
</protein>
<keyword evidence="3" id="KW-1185">Reference proteome</keyword>
<evidence type="ECO:0000256" key="1">
    <source>
        <dbReference type="SAM" id="Phobius"/>
    </source>
</evidence>
<accession>A0A2T8FEY0</accession>
<evidence type="ECO:0000313" key="2">
    <source>
        <dbReference type="EMBL" id="PVG84278.1"/>
    </source>
</evidence>
<feature type="transmembrane region" description="Helical" evidence="1">
    <location>
        <begin position="78"/>
        <end position="102"/>
    </location>
</feature>
<name>A0A2T8FEY0_9ACTN</name>